<dbReference type="AlphaFoldDB" id="A0A0N4VBQ8"/>
<reference evidence="4" key="1">
    <citation type="submission" date="2017-02" db="UniProtKB">
        <authorList>
            <consortium name="WormBaseParasite"/>
        </authorList>
    </citation>
    <scope>IDENTIFICATION</scope>
</reference>
<feature type="region of interest" description="Disordered" evidence="1">
    <location>
        <begin position="1"/>
        <end position="33"/>
    </location>
</feature>
<evidence type="ECO:0000256" key="1">
    <source>
        <dbReference type="SAM" id="MobiDB-lite"/>
    </source>
</evidence>
<evidence type="ECO:0000313" key="2">
    <source>
        <dbReference type="EMBL" id="VDD92707.1"/>
    </source>
</evidence>
<reference evidence="2 3" key="2">
    <citation type="submission" date="2018-10" db="EMBL/GenBank/DDBJ databases">
        <authorList>
            <consortium name="Pathogen Informatics"/>
        </authorList>
    </citation>
    <scope>NUCLEOTIDE SEQUENCE [LARGE SCALE GENOMIC DNA]</scope>
</reference>
<organism evidence="4">
    <name type="scientific">Enterobius vermicularis</name>
    <name type="common">Human pinworm</name>
    <dbReference type="NCBI Taxonomy" id="51028"/>
    <lineage>
        <taxon>Eukaryota</taxon>
        <taxon>Metazoa</taxon>
        <taxon>Ecdysozoa</taxon>
        <taxon>Nematoda</taxon>
        <taxon>Chromadorea</taxon>
        <taxon>Rhabditida</taxon>
        <taxon>Spirurina</taxon>
        <taxon>Oxyuridomorpha</taxon>
        <taxon>Oxyuroidea</taxon>
        <taxon>Oxyuridae</taxon>
        <taxon>Enterobius</taxon>
    </lineage>
</organism>
<proteinExistence type="predicted"/>
<evidence type="ECO:0000313" key="4">
    <source>
        <dbReference type="WBParaSite" id="EVEC_0000797401-mRNA-1"/>
    </source>
</evidence>
<sequence>MSVAESCASSPSMYASDSPSPAPSASQTPHHYSNGPRGDLALILVVEVKDGFVAQKQLHITFQYRNFRYHHNGSIEFANFGNLGSQQGGDQP</sequence>
<keyword evidence="3" id="KW-1185">Reference proteome</keyword>
<gene>
    <name evidence="2" type="ORF">EVEC_LOCUS7458</name>
</gene>
<feature type="compositionally biased region" description="Low complexity" evidence="1">
    <location>
        <begin position="1"/>
        <end position="26"/>
    </location>
</feature>
<dbReference type="Proteomes" id="UP000274131">
    <property type="component" value="Unassembled WGS sequence"/>
</dbReference>
<accession>A0A0N4VBQ8</accession>
<dbReference type="EMBL" id="UXUI01008930">
    <property type="protein sequence ID" value="VDD92707.1"/>
    <property type="molecule type" value="Genomic_DNA"/>
</dbReference>
<evidence type="ECO:0000313" key="3">
    <source>
        <dbReference type="Proteomes" id="UP000274131"/>
    </source>
</evidence>
<dbReference type="WBParaSite" id="EVEC_0000797401-mRNA-1">
    <property type="protein sequence ID" value="EVEC_0000797401-mRNA-1"/>
    <property type="gene ID" value="EVEC_0000797401"/>
</dbReference>
<protein>
    <submittedName>
        <fullName evidence="2 4">Uncharacterized protein</fullName>
    </submittedName>
</protein>
<name>A0A0N4VBQ8_ENTVE</name>